<comment type="caution">
    <text evidence="2">The sequence shown here is derived from an EMBL/GenBank/DDBJ whole genome shotgun (WGS) entry which is preliminary data.</text>
</comment>
<reference evidence="2 3" key="1">
    <citation type="journal article" date="2016" name="Nat. Commun.">
        <title>Thousands of microbial genomes shed light on interconnected biogeochemical processes in an aquifer system.</title>
        <authorList>
            <person name="Anantharaman K."/>
            <person name="Brown C.T."/>
            <person name="Hug L.A."/>
            <person name="Sharon I."/>
            <person name="Castelle C.J."/>
            <person name="Probst A.J."/>
            <person name="Thomas B.C."/>
            <person name="Singh A."/>
            <person name="Wilkins M.J."/>
            <person name="Karaoz U."/>
            <person name="Brodie E.L."/>
            <person name="Williams K.H."/>
            <person name="Hubbard S.S."/>
            <person name="Banfield J.F."/>
        </authorList>
    </citation>
    <scope>NUCLEOTIDE SEQUENCE [LARGE SCALE GENOMIC DNA]</scope>
</reference>
<dbReference type="STRING" id="1802723.A2675_00695"/>
<feature type="region of interest" description="Disordered" evidence="1">
    <location>
        <begin position="38"/>
        <end position="60"/>
    </location>
</feature>
<dbReference type="Proteomes" id="UP000176997">
    <property type="component" value="Unassembled WGS sequence"/>
</dbReference>
<sequence length="138" mass="14684">MTSKRNTVLIVVSVLLSLFVVYGGIFYYQHVRSGQQVSAPGETPGFDEGTTTEDTPGVATGTPPVANPCVVGGCSNEICSDESVIGICIYREEFACYRTAKCERQENGSCGWTETLELRMCLDGGATVPTEIGTTTAL</sequence>
<accession>A0A1G2S6K0</accession>
<proteinExistence type="predicted"/>
<evidence type="ECO:0000313" key="2">
    <source>
        <dbReference type="EMBL" id="OHA80319.1"/>
    </source>
</evidence>
<protein>
    <submittedName>
        <fullName evidence="2">Uncharacterized protein</fullName>
    </submittedName>
</protein>
<dbReference type="EMBL" id="MHUS01000027">
    <property type="protein sequence ID" value="OHA80319.1"/>
    <property type="molecule type" value="Genomic_DNA"/>
</dbReference>
<dbReference type="AlphaFoldDB" id="A0A1G2S6K0"/>
<organism evidence="2 3">
    <name type="scientific">Candidatus Yonathbacteria bacterium RIFCSPHIGHO2_01_FULL_51_10</name>
    <dbReference type="NCBI Taxonomy" id="1802723"/>
    <lineage>
        <taxon>Bacteria</taxon>
        <taxon>Candidatus Yonathiibacteriota</taxon>
    </lineage>
</organism>
<name>A0A1G2S6K0_9BACT</name>
<gene>
    <name evidence="2" type="ORF">A2675_00695</name>
</gene>
<evidence type="ECO:0000313" key="3">
    <source>
        <dbReference type="Proteomes" id="UP000176997"/>
    </source>
</evidence>
<evidence type="ECO:0000256" key="1">
    <source>
        <dbReference type="SAM" id="MobiDB-lite"/>
    </source>
</evidence>